<sequence>MPPTCGEQVRAELAARGPSSAAMVAALLGLPAKRVEATLATLARDGQAWQSPELALWHVGTRKEPR</sequence>
<gene>
    <name evidence="1" type="ORF">QHF89_06050</name>
</gene>
<comment type="caution">
    <text evidence="1">The sequence shown here is derived from an EMBL/GenBank/DDBJ whole genome shotgun (WGS) entry which is preliminary data.</text>
</comment>
<evidence type="ECO:0008006" key="3">
    <source>
        <dbReference type="Google" id="ProtNLM"/>
    </source>
</evidence>
<name>A0ABT6NL53_9BACT</name>
<reference evidence="1 2" key="1">
    <citation type="submission" date="2023-04" db="EMBL/GenBank/DDBJ databases">
        <title>The genome sequence of Polyangium sorediatum DSM14670.</title>
        <authorList>
            <person name="Zhang X."/>
        </authorList>
    </citation>
    <scope>NUCLEOTIDE SEQUENCE [LARGE SCALE GENOMIC DNA]</scope>
    <source>
        <strain evidence="1 2">DSM 14670</strain>
    </source>
</reference>
<dbReference type="Proteomes" id="UP001160301">
    <property type="component" value="Unassembled WGS sequence"/>
</dbReference>
<evidence type="ECO:0000313" key="1">
    <source>
        <dbReference type="EMBL" id="MDI1429045.1"/>
    </source>
</evidence>
<keyword evidence="2" id="KW-1185">Reference proteome</keyword>
<protein>
    <recommendedName>
        <fullName evidence="3">DprA winged helix domain-containing protein</fullName>
    </recommendedName>
</protein>
<accession>A0ABT6NL53</accession>
<dbReference type="RefSeq" id="WP_136967086.1">
    <property type="nucleotide sequence ID" value="NZ_JARZHI010000003.1"/>
</dbReference>
<evidence type="ECO:0000313" key="2">
    <source>
        <dbReference type="Proteomes" id="UP001160301"/>
    </source>
</evidence>
<organism evidence="1 2">
    <name type="scientific">Polyangium sorediatum</name>
    <dbReference type="NCBI Taxonomy" id="889274"/>
    <lineage>
        <taxon>Bacteria</taxon>
        <taxon>Pseudomonadati</taxon>
        <taxon>Myxococcota</taxon>
        <taxon>Polyangia</taxon>
        <taxon>Polyangiales</taxon>
        <taxon>Polyangiaceae</taxon>
        <taxon>Polyangium</taxon>
    </lineage>
</organism>
<proteinExistence type="predicted"/>
<dbReference type="EMBL" id="JARZHI010000003">
    <property type="protein sequence ID" value="MDI1429045.1"/>
    <property type="molecule type" value="Genomic_DNA"/>
</dbReference>